<dbReference type="InterPro" id="IPR008937">
    <property type="entry name" value="Ras-like_GEF"/>
</dbReference>
<keyword evidence="1 2" id="KW-0344">Guanine-nucleotide releasing factor</keyword>
<evidence type="ECO:0000259" key="4">
    <source>
        <dbReference type="PROSITE" id="PS50009"/>
    </source>
</evidence>
<feature type="domain" description="N-terminal Ras-GEF" evidence="5">
    <location>
        <begin position="317"/>
        <end position="450"/>
    </location>
</feature>
<sequence>MANDSPPKPRSPDVDSPAPQIIMPGMKSSAESASLSNLTSQPTSPSGPLSYSNLTQGSTRGTPRGWFDVQSSVIEKMLAQELDRFKTMERTRANNKGAVSEKRIEAQKQVVISLQTQYAQLREQFDKRRTSVFRYAEDQQDALQQAIATGNISLLGAGGSMTLGRRSNVRRSQLPSSFYEADASDAAMTTGRTASANDLSSKSQPMTRVSTAAVLMTSSSEELRGKRASLNPQPARVASAASTNRLDDSDDDGSDSDVQARPAVPRTSELDVQYDVADPNVLEESLYGGQIGRQSLDLSIEKDYDSFESEIVFDKANKSVVVAGTLDGLLAHLVPTPDSRPDATYTMGFLFAYRIFISPVQLLDKISEHYMALLDAVLESSYMDGAVRTTRIMLLRYLMLFRIWVQQFGRDFRDPEVANKMKKLIDATEMLHTAHTTPFNQLINGINKINGYLRSNSSSAMVIPQEVLALAQSDGATSSVTRNGTNHSSPVLSRSNTSGESSPDFQVDHTRSPSFSSRNILISQLKRASATGNTPPGTPPLGRDRSGLLPASRKSSGAFPTPPPTAAGSSPAPPLVDQPIFTKEEAATVKDLVTELRHQLNERIPQLASRDASQLAEKMYSGATAPQLIQGRRGSMPNLALLTKADTSFANHNILNISKSLDKIAANLVWRDYHLFAAVQPEEFVMHLQHHTVTTQDELSTLNLNAYVTWFNTLSYWVATQACLGQNAVERCKAIEKFIKIARQCLKYNSFNCLMAILSGLNNSSVQRLKNSWAIVRSKRRSEFLALEELMRPGSNFAQYRELFDRQLRRNLEKASLAQKQAQKAGARRSVTPSTPTPANGLANEEASMKLIDGGADAGSGHSNDFFVPFFTLAIKDLYVLNDANPNVLSNGLINFHKLSTIAERITHIISFRRAPPAIQADFAKMQPYVSALQFMQDDALYALSLQREPRTSLSSFSNSADLKKKSFTQSEPSLDKIGKR</sequence>
<dbReference type="CDD" id="cd06224">
    <property type="entry name" value="REM"/>
    <property type="match status" value="1"/>
</dbReference>
<dbReference type="SMART" id="SM00147">
    <property type="entry name" value="RasGEF"/>
    <property type="match status" value="1"/>
</dbReference>
<dbReference type="eggNOG" id="KOG3541">
    <property type="taxonomic scope" value="Eukaryota"/>
</dbReference>
<dbReference type="InterPro" id="IPR001895">
    <property type="entry name" value="RASGEF_cat_dom"/>
</dbReference>
<evidence type="ECO:0000256" key="1">
    <source>
        <dbReference type="ARBA" id="ARBA00022658"/>
    </source>
</evidence>
<evidence type="ECO:0000256" key="3">
    <source>
        <dbReference type="SAM" id="MobiDB-lite"/>
    </source>
</evidence>
<reference evidence="7" key="1">
    <citation type="submission" date="2011-02" db="EMBL/GenBank/DDBJ databases">
        <title>The Genome Sequence of Capsaspora owczarzaki ATCC 30864.</title>
        <authorList>
            <person name="Russ C."/>
            <person name="Cuomo C."/>
            <person name="Burger G."/>
            <person name="Gray M.W."/>
            <person name="Holland P.W.H."/>
            <person name="King N."/>
            <person name="Lang F.B.F."/>
            <person name="Roger A.J."/>
            <person name="Ruiz-Trillo I."/>
            <person name="Young S.K."/>
            <person name="Zeng Q."/>
            <person name="Gargeya S."/>
            <person name="Alvarado L."/>
            <person name="Berlin A."/>
            <person name="Chapman S.B."/>
            <person name="Chen Z."/>
            <person name="Freedman E."/>
            <person name="Gellesch M."/>
            <person name="Goldberg J."/>
            <person name="Griggs A."/>
            <person name="Gujja S."/>
            <person name="Heilman E."/>
            <person name="Heiman D."/>
            <person name="Howarth C."/>
            <person name="Mehta T."/>
            <person name="Neiman D."/>
            <person name="Pearson M."/>
            <person name="Roberts A."/>
            <person name="Saif S."/>
            <person name="Shea T."/>
            <person name="Shenoy N."/>
            <person name="Sisk P."/>
            <person name="Stolte C."/>
            <person name="Sykes S."/>
            <person name="White J."/>
            <person name="Yandava C."/>
            <person name="Haas B."/>
            <person name="Nusbaum C."/>
            <person name="Birren B."/>
        </authorList>
    </citation>
    <scope>NUCLEOTIDE SEQUENCE</scope>
    <source>
        <strain evidence="7">ATCC 30864</strain>
    </source>
</reference>
<dbReference type="PROSITE" id="PS50009">
    <property type="entry name" value="RASGEF_CAT"/>
    <property type="match status" value="1"/>
</dbReference>
<proteinExistence type="predicted"/>
<dbReference type="InParanoid" id="A0A0D2U6M1"/>
<dbReference type="RefSeq" id="XP_004348806.2">
    <property type="nucleotide sequence ID" value="XM_004348756.2"/>
</dbReference>
<accession>A0A0D2U6M1</accession>
<dbReference type="PhylomeDB" id="A0A0D2U6M1"/>
<feature type="region of interest" description="Disordered" evidence="3">
    <location>
        <begin position="187"/>
        <end position="270"/>
    </location>
</feature>
<feature type="region of interest" description="Disordered" evidence="3">
    <location>
        <begin position="819"/>
        <end position="842"/>
    </location>
</feature>
<dbReference type="GO" id="GO:0005085">
    <property type="term" value="F:guanyl-nucleotide exchange factor activity"/>
    <property type="evidence" value="ECO:0007669"/>
    <property type="project" value="UniProtKB-KW"/>
</dbReference>
<dbReference type="AlphaFoldDB" id="A0A0D2U6M1"/>
<feature type="region of interest" description="Disordered" evidence="3">
    <location>
        <begin position="1"/>
        <end position="64"/>
    </location>
</feature>
<dbReference type="PROSITE" id="PS50212">
    <property type="entry name" value="RASGEF_NTER"/>
    <property type="match status" value="1"/>
</dbReference>
<dbReference type="PANTHER" id="PTHR23113">
    <property type="entry name" value="GUANINE NUCLEOTIDE EXCHANGE FACTOR"/>
    <property type="match status" value="1"/>
</dbReference>
<evidence type="ECO:0000259" key="5">
    <source>
        <dbReference type="PROSITE" id="PS50212"/>
    </source>
</evidence>
<feature type="domain" description="Ras-GEF" evidence="4">
    <location>
        <begin position="660"/>
        <end position="951"/>
    </location>
</feature>
<dbReference type="SMART" id="SM00229">
    <property type="entry name" value="RasGEFN"/>
    <property type="match status" value="1"/>
</dbReference>
<dbReference type="InterPro" id="IPR023578">
    <property type="entry name" value="Ras_GEF_dom_sf"/>
</dbReference>
<feature type="region of interest" description="Disordered" evidence="3">
    <location>
        <begin position="953"/>
        <end position="981"/>
    </location>
</feature>
<dbReference type="Gene3D" id="1.20.870.10">
    <property type="entry name" value="Son of sevenless (SoS) protein Chain: S domain 1"/>
    <property type="match status" value="1"/>
</dbReference>
<dbReference type="GO" id="GO:0007265">
    <property type="term" value="P:Ras protein signal transduction"/>
    <property type="evidence" value="ECO:0007669"/>
    <property type="project" value="TreeGrafter"/>
</dbReference>
<dbReference type="InterPro" id="IPR036964">
    <property type="entry name" value="RASGEF_cat_dom_sf"/>
</dbReference>
<organism evidence="6 7">
    <name type="scientific">Capsaspora owczarzaki (strain ATCC 30864)</name>
    <dbReference type="NCBI Taxonomy" id="595528"/>
    <lineage>
        <taxon>Eukaryota</taxon>
        <taxon>Filasterea</taxon>
        <taxon>Capsaspora</taxon>
    </lineage>
</organism>
<feature type="compositionally biased region" description="Pro residues" evidence="3">
    <location>
        <begin position="560"/>
        <end position="576"/>
    </location>
</feature>
<keyword evidence="7" id="KW-1185">Reference proteome</keyword>
<dbReference type="GO" id="GO:0005886">
    <property type="term" value="C:plasma membrane"/>
    <property type="evidence" value="ECO:0007669"/>
    <property type="project" value="TreeGrafter"/>
</dbReference>
<dbReference type="Proteomes" id="UP000008743">
    <property type="component" value="Unassembled WGS sequence"/>
</dbReference>
<feature type="compositionally biased region" description="Polar residues" evidence="3">
    <location>
        <begin position="190"/>
        <end position="220"/>
    </location>
</feature>
<feature type="region of interest" description="Disordered" evidence="3">
    <location>
        <begin position="525"/>
        <end position="577"/>
    </location>
</feature>
<feature type="region of interest" description="Disordered" evidence="3">
    <location>
        <begin position="477"/>
        <end position="513"/>
    </location>
</feature>
<dbReference type="Gene3D" id="1.10.840.10">
    <property type="entry name" value="Ras guanine-nucleotide exchange factors catalytic domain"/>
    <property type="match status" value="1"/>
</dbReference>
<dbReference type="EMBL" id="KE346362">
    <property type="protein sequence ID" value="KJE90811.1"/>
    <property type="molecule type" value="Genomic_DNA"/>
</dbReference>
<dbReference type="SUPFAM" id="SSF48366">
    <property type="entry name" value="Ras GEF"/>
    <property type="match status" value="1"/>
</dbReference>
<dbReference type="InterPro" id="IPR000651">
    <property type="entry name" value="Ras-like_Gua-exchang_fac_N"/>
</dbReference>
<dbReference type="OrthoDB" id="20825at2759"/>
<dbReference type="PANTHER" id="PTHR23113:SF356">
    <property type="entry name" value="FI05912P-RELATED"/>
    <property type="match status" value="1"/>
</dbReference>
<feature type="compositionally biased region" description="Polar residues" evidence="3">
    <location>
        <begin position="477"/>
        <end position="504"/>
    </location>
</feature>
<evidence type="ECO:0000256" key="2">
    <source>
        <dbReference type="PROSITE-ProRule" id="PRU00168"/>
    </source>
</evidence>
<gene>
    <name evidence="6" type="ORF">CAOG_002056</name>
</gene>
<dbReference type="Pfam" id="PF00617">
    <property type="entry name" value="RasGEF"/>
    <property type="match status" value="1"/>
</dbReference>
<protein>
    <submittedName>
        <fullName evidence="6">RasGEF domain-containing protein</fullName>
    </submittedName>
</protein>
<evidence type="ECO:0000313" key="6">
    <source>
        <dbReference type="EMBL" id="KJE90811.1"/>
    </source>
</evidence>
<dbReference type="Pfam" id="PF00618">
    <property type="entry name" value="RasGEF_N"/>
    <property type="match status" value="1"/>
</dbReference>
<dbReference type="STRING" id="595528.A0A0D2U6M1"/>
<evidence type="ECO:0000313" key="7">
    <source>
        <dbReference type="Proteomes" id="UP000008743"/>
    </source>
</evidence>
<feature type="compositionally biased region" description="Polar residues" evidence="3">
    <location>
        <begin position="29"/>
        <end position="61"/>
    </location>
</feature>
<name>A0A0D2U6M1_CAPO3</name>